<sequence length="97" mass="11574">MQSLDLSYYNVQVEWEDPSIQNFIDYVAYMNSSKGNEGITLTHCRLNWRGAVFTYLYKVTQLNEDEAKAKKDMLAIWQPNETWQDYIDEVIEFYQSK</sequence>
<keyword evidence="2" id="KW-1185">Reference proteome</keyword>
<evidence type="ECO:0000313" key="1">
    <source>
        <dbReference type="EMBL" id="MDT0582305.1"/>
    </source>
</evidence>
<dbReference type="EMBL" id="JAVRIE010000002">
    <property type="protein sequence ID" value="MDT0582305.1"/>
    <property type="molecule type" value="Genomic_DNA"/>
</dbReference>
<comment type="caution">
    <text evidence="1">The sequence shown here is derived from an EMBL/GenBank/DDBJ whole genome shotgun (WGS) entry which is preliminary data.</text>
</comment>
<evidence type="ECO:0000313" key="2">
    <source>
        <dbReference type="Proteomes" id="UP001249020"/>
    </source>
</evidence>
<dbReference type="InterPro" id="IPR029021">
    <property type="entry name" value="Prot-tyrosine_phosphatase-like"/>
</dbReference>
<reference evidence="1 2" key="1">
    <citation type="submission" date="2023-09" db="EMBL/GenBank/DDBJ databases">
        <authorList>
            <person name="Rey-Velasco X."/>
        </authorList>
    </citation>
    <scope>NUCLEOTIDE SEQUENCE [LARGE SCALE GENOMIC DNA]</scope>
    <source>
        <strain evidence="1 2">W409</strain>
    </source>
</reference>
<dbReference type="RefSeq" id="WP_311361070.1">
    <property type="nucleotide sequence ID" value="NZ_JAVRIE010000002.1"/>
</dbReference>
<dbReference type="AlphaFoldDB" id="A0AAW8R0A1"/>
<proteinExistence type="predicted"/>
<dbReference type="Proteomes" id="UP001249020">
    <property type="component" value="Unassembled WGS sequence"/>
</dbReference>
<accession>A0AAW8R0A1</accession>
<dbReference type="Gene3D" id="3.90.190.10">
    <property type="entry name" value="Protein tyrosine phosphatase superfamily"/>
    <property type="match status" value="1"/>
</dbReference>
<organism evidence="1 2">
    <name type="scientific">Brumicola blandensis</name>
    <dbReference type="NCBI Taxonomy" id="3075611"/>
    <lineage>
        <taxon>Bacteria</taxon>
        <taxon>Pseudomonadati</taxon>
        <taxon>Pseudomonadota</taxon>
        <taxon>Gammaproteobacteria</taxon>
        <taxon>Alteromonadales</taxon>
        <taxon>Alteromonadaceae</taxon>
        <taxon>Brumicola</taxon>
    </lineage>
</organism>
<gene>
    <name evidence="1" type="ORF">RM544_07125</name>
</gene>
<protein>
    <submittedName>
        <fullName evidence="1">Uncharacterized protein</fullName>
    </submittedName>
</protein>
<name>A0AAW8R0A1_9ALTE</name>